<dbReference type="OrthoDB" id="3613803at2"/>
<dbReference type="SUPFAM" id="SSF56300">
    <property type="entry name" value="Metallo-dependent phosphatases"/>
    <property type="match status" value="1"/>
</dbReference>
<dbReference type="KEGG" id="saal:L336_0755"/>
<dbReference type="EMBL" id="CP005957">
    <property type="protein sequence ID" value="AGL62457.1"/>
    <property type="molecule type" value="Genomic_DNA"/>
</dbReference>
<evidence type="ECO:0008006" key="3">
    <source>
        <dbReference type="Google" id="ProtNLM"/>
    </source>
</evidence>
<evidence type="ECO:0000313" key="1">
    <source>
        <dbReference type="EMBL" id="AGL62457.1"/>
    </source>
</evidence>
<dbReference type="STRING" id="1332188.L336_0755"/>
<dbReference type="AlphaFoldDB" id="R4PXG4"/>
<sequence length="427" mass="47016">MAERIGKTQEVLHDDGNVATEFVAGAEQAPQPVVDTAQEFLRAAGVDPSRVNYSVHLKPVETKDDDGNVVGTTYKATSGWAKSTRPAKGDAERELLETYAHYTTPPSPRISPVRTSSYRTGKRDKIGVILPDTQFGYRYVDGIYVPIHDPRALNVARQVIRCIGTELDLVVHVGDALDYPHFGKHDDDPATWNTTQKTNADFQREVTAGAMRADAPNAKSVWLEGNHEKRRRVYVEDKAPHLVGERVVNPDGSPGELALSLANVFSLGKLGIDYIEGYPNNWYRINDRLMVIHGSQSNVKGSTVHGILHNTAHPSMSVISGHTHRAEKATKTIYLPDGTPRTVQAESFGTLADIRGAVPAGNMGRTMDNLHTESLPNWQQGLGIVYYREGDAPFKTEFVPIHTFDGHEALFDGKVFTPTVDEYGNPL</sequence>
<dbReference type="HOGENOM" id="CLU_642040_0_0_0"/>
<dbReference type="RefSeq" id="WP_015641907.1">
    <property type="nucleotide sequence ID" value="NC_021219.1"/>
</dbReference>
<dbReference type="InterPro" id="IPR029052">
    <property type="entry name" value="Metallo-depent_PP-like"/>
</dbReference>
<reference evidence="1 2" key="1">
    <citation type="journal article" date="2013" name="Nat. Biotechnol.">
        <title>Genome sequences of rare, uncultured bacteria obtained by differential coverage binning of multiple metagenomes.</title>
        <authorList>
            <person name="Albertsen M."/>
            <person name="Hugenholtz P."/>
            <person name="Skarshewski A."/>
            <person name="Nielsen K.L."/>
            <person name="Tyson G.W."/>
            <person name="Nielsen P.H."/>
        </authorList>
    </citation>
    <scope>NUCLEOTIDE SEQUENCE [LARGE SCALE GENOMIC DNA]</scope>
    <source>
        <strain evidence="1">TM71</strain>
    </source>
</reference>
<proteinExistence type="predicted"/>
<evidence type="ECO:0000313" key="2">
    <source>
        <dbReference type="Proteomes" id="UP000013893"/>
    </source>
</evidence>
<gene>
    <name evidence="1" type="ORF">L336_0755</name>
</gene>
<accession>R4PXG4</accession>
<protein>
    <recommendedName>
        <fullName evidence="3">Calcineurin-like phosphoesterase domain-containing protein</fullName>
    </recommendedName>
</protein>
<name>R4PXG4_9BACT</name>
<organism evidence="1 2">
    <name type="scientific">Candidatus Saccharimonas aalborgensis</name>
    <dbReference type="NCBI Taxonomy" id="1332188"/>
    <lineage>
        <taxon>Bacteria</taxon>
        <taxon>Candidatus Saccharimonadota</taxon>
        <taxon>Candidatus Saccharimonadia</taxon>
        <taxon>Candidatus Saccharimonadales</taxon>
        <taxon>Candidatus Saccharimonadaceae</taxon>
        <taxon>Candidatus Saccharimonas</taxon>
    </lineage>
</organism>
<dbReference type="Proteomes" id="UP000013893">
    <property type="component" value="Chromosome"/>
</dbReference>
<keyword evidence="2" id="KW-1185">Reference proteome</keyword>